<protein>
    <recommendedName>
        <fullName evidence="1">Tf2-1-like SH3-like domain-containing protein</fullName>
    </recommendedName>
</protein>
<name>A0A4S3JKZ4_9EURO</name>
<evidence type="ECO:0000313" key="3">
    <source>
        <dbReference type="Proteomes" id="UP000308092"/>
    </source>
</evidence>
<dbReference type="Proteomes" id="UP000308092">
    <property type="component" value="Unassembled WGS sequence"/>
</dbReference>
<feature type="domain" description="Tf2-1-like SH3-like" evidence="1">
    <location>
        <begin position="63"/>
        <end position="101"/>
    </location>
</feature>
<accession>A0A4S3JKZ4</accession>
<evidence type="ECO:0000313" key="2">
    <source>
        <dbReference type="EMBL" id="THC96065.1"/>
    </source>
</evidence>
<evidence type="ECO:0000259" key="1">
    <source>
        <dbReference type="Pfam" id="PF24626"/>
    </source>
</evidence>
<organism evidence="2 3">
    <name type="scientific">Aspergillus tanneri</name>
    <dbReference type="NCBI Taxonomy" id="1220188"/>
    <lineage>
        <taxon>Eukaryota</taxon>
        <taxon>Fungi</taxon>
        <taxon>Dikarya</taxon>
        <taxon>Ascomycota</taxon>
        <taxon>Pezizomycotina</taxon>
        <taxon>Eurotiomycetes</taxon>
        <taxon>Eurotiomycetidae</taxon>
        <taxon>Eurotiales</taxon>
        <taxon>Aspergillaceae</taxon>
        <taxon>Aspergillus</taxon>
        <taxon>Aspergillus subgen. Circumdati</taxon>
    </lineage>
</organism>
<dbReference type="Pfam" id="PF24626">
    <property type="entry name" value="SH3_Tf2-1"/>
    <property type="match status" value="1"/>
</dbReference>
<comment type="caution">
    <text evidence="2">The sequence shown here is derived from an EMBL/GenBank/DDBJ whole genome shotgun (WGS) entry which is preliminary data.</text>
</comment>
<sequence length="141" mass="16401">MSPFMIERGYEPRMSFDWDTPTAPRDHPIKRGEARALVQRKEEVWNFAQEEIEAAQRYWNLGQPSRKLSDQWADPYRILARIGHAYRLELPSSIKVHHIFPPDKLRHAPTVPPLPGQITDPSLLIEVDGHQEWEVETILAS</sequence>
<dbReference type="EMBL" id="SOSA01000129">
    <property type="protein sequence ID" value="THC96065.1"/>
    <property type="molecule type" value="Genomic_DNA"/>
</dbReference>
<dbReference type="VEuPathDB" id="FungiDB:EYZ11_004438"/>
<gene>
    <name evidence="2" type="ORF">EYZ11_004438</name>
</gene>
<keyword evidence="3" id="KW-1185">Reference proteome</keyword>
<dbReference type="InterPro" id="IPR056924">
    <property type="entry name" value="SH3_Tf2-1"/>
</dbReference>
<proteinExistence type="predicted"/>
<dbReference type="STRING" id="1220188.A0A4S3JKZ4"/>
<reference evidence="2 3" key="1">
    <citation type="submission" date="2019-03" db="EMBL/GenBank/DDBJ databases">
        <title>The genome sequence of a newly discovered highly antifungal drug resistant Aspergillus species, Aspergillus tanneri NIH 1004.</title>
        <authorList>
            <person name="Mounaud S."/>
            <person name="Singh I."/>
            <person name="Joardar V."/>
            <person name="Pakala S."/>
            <person name="Pakala S."/>
            <person name="Venepally P."/>
            <person name="Hoover J."/>
            <person name="Nierman W."/>
            <person name="Chung J."/>
            <person name="Losada L."/>
        </authorList>
    </citation>
    <scope>NUCLEOTIDE SEQUENCE [LARGE SCALE GENOMIC DNA]</scope>
    <source>
        <strain evidence="2 3">NIH1004</strain>
    </source>
</reference>
<dbReference type="AlphaFoldDB" id="A0A4S3JKZ4"/>